<dbReference type="Proteomes" id="UP000179807">
    <property type="component" value="Unassembled WGS sequence"/>
</dbReference>
<comment type="caution">
    <text evidence="2">The sequence shown here is derived from an EMBL/GenBank/DDBJ whole genome shotgun (WGS) entry which is preliminary data.</text>
</comment>
<gene>
    <name evidence="2" type="ORF">TRFO_40639</name>
</gene>
<dbReference type="VEuPathDB" id="TrichDB:TRFO_40639"/>
<dbReference type="RefSeq" id="XP_068346174.1">
    <property type="nucleotide sequence ID" value="XM_068513325.1"/>
</dbReference>
<evidence type="ECO:0000256" key="1">
    <source>
        <dbReference type="SAM" id="MobiDB-lite"/>
    </source>
</evidence>
<feature type="compositionally biased region" description="Basic and acidic residues" evidence="1">
    <location>
        <begin position="213"/>
        <end position="226"/>
    </location>
</feature>
<protein>
    <submittedName>
        <fullName evidence="2">Uncharacterized protein</fullName>
    </submittedName>
</protein>
<feature type="region of interest" description="Disordered" evidence="1">
    <location>
        <begin position="197"/>
        <end position="226"/>
    </location>
</feature>
<organism evidence="2 3">
    <name type="scientific">Tritrichomonas foetus</name>
    <dbReference type="NCBI Taxonomy" id="1144522"/>
    <lineage>
        <taxon>Eukaryota</taxon>
        <taxon>Metamonada</taxon>
        <taxon>Parabasalia</taxon>
        <taxon>Tritrichomonadida</taxon>
        <taxon>Tritrichomonadidae</taxon>
        <taxon>Tritrichomonas</taxon>
    </lineage>
</organism>
<evidence type="ECO:0000313" key="3">
    <source>
        <dbReference type="Proteomes" id="UP000179807"/>
    </source>
</evidence>
<dbReference type="EMBL" id="MLAK01001439">
    <property type="protein sequence ID" value="OHS93037.1"/>
    <property type="molecule type" value="Genomic_DNA"/>
</dbReference>
<reference evidence="2" key="1">
    <citation type="submission" date="2016-10" db="EMBL/GenBank/DDBJ databases">
        <authorList>
            <person name="Benchimol M."/>
            <person name="Almeida L.G."/>
            <person name="Vasconcelos A.T."/>
            <person name="Perreira-Neves A."/>
            <person name="Rosa I.A."/>
            <person name="Tasca T."/>
            <person name="Bogo M.R."/>
            <person name="de Souza W."/>
        </authorList>
    </citation>
    <scope>NUCLEOTIDE SEQUENCE [LARGE SCALE GENOMIC DNA]</scope>
    <source>
        <strain evidence="2">K</strain>
    </source>
</reference>
<feature type="compositionally biased region" description="Polar residues" evidence="1">
    <location>
        <begin position="202"/>
        <end position="212"/>
    </location>
</feature>
<sequence length="579" mass="68258">MKGKLNFSYKSFQDACNENIPVDFVFVDDINNMDEFIKEVEKIKPNFDPGAKTYQMSPNVCLIITTTVENCIQGFLLDKGYSLSSIFLRDSLADKLRNRSYKPHPQYYYLYFDGSPQFIEEFNAHKIEADDIQRSKKKTSFYIGFQKMTFVKMFFIELIEKYKIFPIFVIEPIEKTPSKNGNNPNNTQMELINQIPEKSEIPSETSKPNETSQIEKEKPNDENPKKPEITVNVKFFEPLKFKFNNTIIDFEINEESYPEKIRRNLAEIYQGYQGYSKFQRNAVVQFSLNKDKMATTIEFSNVFQSNMFVLYFQQELVRLGYQGVQLNQKLAYYSFTEANLPKSHITKILNYLKSQKDVADIQRDVINKFEICTFIGFVRNARMENNMKKLHQMISEGFYSPRKGNKNLIFIFEDLFEKPEDLDKLMKEVKQARSVKRNQLIKNAKNDITIVRKRTVIAFNTYQERQKALLLLNTLTYQGKKSFFRPKNNLYYIHLLPNDQLISKTRRNYTFKNIIDIQENVFDVENLTAKTFIGFSTLKDWENAMKVYKSNRPATLSTKTFPDDAMSQMEFFMKTIFNK</sequence>
<dbReference type="GeneID" id="94848029"/>
<evidence type="ECO:0000313" key="2">
    <source>
        <dbReference type="EMBL" id="OHS93037.1"/>
    </source>
</evidence>
<name>A0A1J4J6H6_9EUKA</name>
<accession>A0A1J4J6H6</accession>
<dbReference type="AlphaFoldDB" id="A0A1J4J6H6"/>
<keyword evidence="3" id="KW-1185">Reference proteome</keyword>
<proteinExistence type="predicted"/>